<sequence length="692" mass="75117">MTRSRPQSRLAALGGLAVLVTALVPALATQAAAEENLVRNPGVENVDNGAADCWEDVGWGDNRYSAGLSSQAHGGSNALRVSLTERTSGDRKFLQRQNATCAPKVTAGHQYDLSVWYMTTTPNTVVTAFRHDVEKGWQYWTDLATLPVSDTYRAAVVRTPAVPAGTDHIAWGVAIYGPGELVTDDYSTTEVRKDRKKPQPCSAEQGCAQGSWEVASYRAPVRGIHSVLLHTGKVLLIAGSGNDPSAFAAGSFSTTVYDPATHEFTPVDTPEDLFCAGHTQLPDGRVLVMGGNGAYPTEDGSRGYTGLRSSYVFDPKTNAYQRVNNLNDGHWYPSATALGNGDVLSLGGLNERGDGSVTVEHYSHEQGRWLGTGEIRQNWKFWGLYPAMILMQDGRLFYTGSHVFGNGLPGTGASIYDHRSGEVHDVPGLQDKDNRDQSMSVLLPPAQDQRVLTLGGGNIYSNVDANRHTDIIDLKQANPRYEPGPRIPLGHNADGSPQQDHQGKMYISAVLLPDGKVFETGGALHNRADEVFEASMFDPLTNTFTPGMATDPVPRGYHSSAFLLPDGRVMAVGNNPGDGSFDQRLSFYSPPYLFQGPRPRITELASQEWRYGSTQHITVDQQVSRAALIRPAAVTHSSDPNQRYVALPMTVRGNEIDLNVTSNPNLAPPGWYMLFVTNDKGVPSVAKWVHLT</sequence>
<proteinExistence type="predicted"/>
<evidence type="ECO:0000256" key="1">
    <source>
        <dbReference type="ARBA" id="ARBA00022729"/>
    </source>
</evidence>
<gene>
    <name evidence="5" type="ORF">GCM10012275_29750</name>
</gene>
<accession>A0A8J3C8T8</accession>
<dbReference type="SUPFAM" id="SSF81296">
    <property type="entry name" value="E set domains"/>
    <property type="match status" value="1"/>
</dbReference>
<dbReference type="GO" id="GO:0005975">
    <property type="term" value="P:carbohydrate metabolic process"/>
    <property type="evidence" value="ECO:0007669"/>
    <property type="project" value="UniProtKB-ARBA"/>
</dbReference>
<feature type="signal peptide" evidence="2">
    <location>
        <begin position="1"/>
        <end position="33"/>
    </location>
</feature>
<dbReference type="InterPro" id="IPR009880">
    <property type="entry name" value="Glyoxal_oxidase_N"/>
</dbReference>
<evidence type="ECO:0008006" key="7">
    <source>
        <dbReference type="Google" id="ProtNLM"/>
    </source>
</evidence>
<dbReference type="Gene3D" id="2.60.120.260">
    <property type="entry name" value="Galactose-binding domain-like"/>
    <property type="match status" value="1"/>
</dbReference>
<dbReference type="InterPro" id="IPR013783">
    <property type="entry name" value="Ig-like_fold"/>
</dbReference>
<dbReference type="PANTHER" id="PTHR32208:SF21">
    <property type="entry name" value="LOW QUALITY PROTEIN: ALDEHYDE OXIDASE GLOX-LIKE"/>
    <property type="match status" value="1"/>
</dbReference>
<dbReference type="EMBL" id="BMMK01000012">
    <property type="protein sequence ID" value="GGM56645.1"/>
    <property type="molecule type" value="Genomic_DNA"/>
</dbReference>
<dbReference type="PANTHER" id="PTHR32208">
    <property type="entry name" value="SECRETED PROTEIN-RELATED"/>
    <property type="match status" value="1"/>
</dbReference>
<feature type="chain" id="PRO_5035231689" description="Galactose oxidase" evidence="2">
    <location>
        <begin position="34"/>
        <end position="692"/>
    </location>
</feature>
<dbReference type="Gene3D" id="2.130.10.80">
    <property type="entry name" value="Galactose oxidase/kelch, beta-propeller"/>
    <property type="match status" value="1"/>
</dbReference>
<dbReference type="RefSeq" id="WP_189058033.1">
    <property type="nucleotide sequence ID" value="NZ_BMMK01000012.1"/>
</dbReference>
<dbReference type="AlphaFoldDB" id="A0A8J3C8T8"/>
<name>A0A8J3C8T8_9PSEU</name>
<dbReference type="InterPro" id="IPR014756">
    <property type="entry name" value="Ig_E-set"/>
</dbReference>
<dbReference type="Gene3D" id="2.60.40.10">
    <property type="entry name" value="Immunoglobulins"/>
    <property type="match status" value="1"/>
</dbReference>
<dbReference type="Pfam" id="PF07250">
    <property type="entry name" value="Glyoxal_oxid_N"/>
    <property type="match status" value="1"/>
</dbReference>
<evidence type="ECO:0000313" key="6">
    <source>
        <dbReference type="Proteomes" id="UP000637578"/>
    </source>
</evidence>
<dbReference type="InterPro" id="IPR011043">
    <property type="entry name" value="Gal_Oxase/kelch_b-propeller"/>
</dbReference>
<dbReference type="Pfam" id="PF09118">
    <property type="entry name" value="GO-like_E_set"/>
    <property type="match status" value="1"/>
</dbReference>
<dbReference type="Proteomes" id="UP000637578">
    <property type="component" value="Unassembled WGS sequence"/>
</dbReference>
<dbReference type="InterPro" id="IPR037293">
    <property type="entry name" value="Gal_Oxidase_central_sf"/>
</dbReference>
<feature type="domain" description="Galactose oxidase-like Early set" evidence="4">
    <location>
        <begin position="598"/>
        <end position="690"/>
    </location>
</feature>
<dbReference type="CDD" id="cd02851">
    <property type="entry name" value="E_set_GO_C"/>
    <property type="match status" value="1"/>
</dbReference>
<evidence type="ECO:0000259" key="3">
    <source>
        <dbReference type="Pfam" id="PF07250"/>
    </source>
</evidence>
<evidence type="ECO:0000256" key="2">
    <source>
        <dbReference type="SAM" id="SignalP"/>
    </source>
</evidence>
<evidence type="ECO:0000313" key="5">
    <source>
        <dbReference type="EMBL" id="GGM56645.1"/>
    </source>
</evidence>
<dbReference type="SUPFAM" id="SSF50965">
    <property type="entry name" value="Galactose oxidase, central domain"/>
    <property type="match status" value="1"/>
</dbReference>
<evidence type="ECO:0000259" key="4">
    <source>
        <dbReference type="Pfam" id="PF09118"/>
    </source>
</evidence>
<comment type="caution">
    <text evidence="5">The sequence shown here is derived from an EMBL/GenBank/DDBJ whole genome shotgun (WGS) entry which is preliminary data.</text>
</comment>
<keyword evidence="1 2" id="KW-0732">Signal</keyword>
<dbReference type="InterPro" id="IPR015202">
    <property type="entry name" value="GO-like_E_set"/>
</dbReference>
<organism evidence="5 6">
    <name type="scientific">Longimycelium tulufanense</name>
    <dbReference type="NCBI Taxonomy" id="907463"/>
    <lineage>
        <taxon>Bacteria</taxon>
        <taxon>Bacillati</taxon>
        <taxon>Actinomycetota</taxon>
        <taxon>Actinomycetes</taxon>
        <taxon>Pseudonocardiales</taxon>
        <taxon>Pseudonocardiaceae</taxon>
        <taxon>Longimycelium</taxon>
    </lineage>
</organism>
<protein>
    <recommendedName>
        <fullName evidence="7">Galactose oxidase</fullName>
    </recommendedName>
</protein>
<reference evidence="5" key="2">
    <citation type="submission" date="2020-09" db="EMBL/GenBank/DDBJ databases">
        <authorList>
            <person name="Sun Q."/>
            <person name="Zhou Y."/>
        </authorList>
    </citation>
    <scope>NUCLEOTIDE SEQUENCE</scope>
    <source>
        <strain evidence="5">CGMCC 4.5737</strain>
    </source>
</reference>
<keyword evidence="6" id="KW-1185">Reference proteome</keyword>
<feature type="domain" description="Glyoxal oxidase N-terminal" evidence="3">
    <location>
        <begin position="255"/>
        <end position="578"/>
    </location>
</feature>
<reference evidence="5" key="1">
    <citation type="journal article" date="2014" name="Int. J. Syst. Evol. Microbiol.">
        <title>Complete genome sequence of Corynebacterium casei LMG S-19264T (=DSM 44701T), isolated from a smear-ripened cheese.</title>
        <authorList>
            <consortium name="US DOE Joint Genome Institute (JGI-PGF)"/>
            <person name="Walter F."/>
            <person name="Albersmeier A."/>
            <person name="Kalinowski J."/>
            <person name="Ruckert C."/>
        </authorList>
    </citation>
    <scope>NUCLEOTIDE SEQUENCE</scope>
    <source>
        <strain evidence="5">CGMCC 4.5737</strain>
    </source>
</reference>